<dbReference type="Gene3D" id="1.10.10.10">
    <property type="entry name" value="Winged helix-like DNA-binding domain superfamily/Winged helix DNA-binding domain"/>
    <property type="match status" value="1"/>
</dbReference>
<sequence>MVVDDDDGVREALNFLFQSVGLLVTSYASTRAFLAADLPDCPCCLVLDVRMPEESGLELQAKLNVRGDKTPIIFITGHADVPMTVKAMRLGAVNFLPKPFRDQELLDAVWEAIRSDSERRQSEMGLSELRKLAEQLTPRELDVLKLVDRGLLNKQIAFELGLAEVTVKMHRSNAFKKLRATTATDLIQKIRTLDIR</sequence>
<dbReference type="KEGG" id="cmet:K6K41_10055"/>
<dbReference type="Proteomes" id="UP000825701">
    <property type="component" value="Chromosome"/>
</dbReference>
<dbReference type="SMART" id="SM00421">
    <property type="entry name" value="HTH_LUXR"/>
    <property type="match status" value="1"/>
</dbReference>
<name>A0A9E6RCH1_9HYPH</name>
<dbReference type="SUPFAM" id="SSF52172">
    <property type="entry name" value="CheY-like"/>
    <property type="match status" value="1"/>
</dbReference>
<dbReference type="GO" id="GO:0006355">
    <property type="term" value="P:regulation of DNA-templated transcription"/>
    <property type="evidence" value="ECO:0007669"/>
    <property type="project" value="InterPro"/>
</dbReference>
<dbReference type="CDD" id="cd06170">
    <property type="entry name" value="LuxR_C_like"/>
    <property type="match status" value="1"/>
</dbReference>
<proteinExistence type="predicted"/>
<dbReference type="CDD" id="cd17537">
    <property type="entry name" value="REC_FixJ"/>
    <property type="match status" value="1"/>
</dbReference>
<keyword evidence="3" id="KW-0804">Transcription</keyword>
<dbReference type="Gene3D" id="3.40.50.2300">
    <property type="match status" value="1"/>
</dbReference>
<dbReference type="AlphaFoldDB" id="A0A9E6RCH1"/>
<evidence type="ECO:0000256" key="4">
    <source>
        <dbReference type="PROSITE-ProRule" id="PRU00169"/>
    </source>
</evidence>
<dbReference type="InterPro" id="IPR001789">
    <property type="entry name" value="Sig_transdc_resp-reg_receiver"/>
</dbReference>
<dbReference type="InterPro" id="IPR000792">
    <property type="entry name" value="Tscrpt_reg_LuxR_C"/>
</dbReference>
<evidence type="ECO:0000256" key="1">
    <source>
        <dbReference type="ARBA" id="ARBA00023015"/>
    </source>
</evidence>
<accession>A0A9E6RCH1</accession>
<dbReference type="PROSITE" id="PS50043">
    <property type="entry name" value="HTH_LUXR_2"/>
    <property type="match status" value="1"/>
</dbReference>
<evidence type="ECO:0000259" key="5">
    <source>
        <dbReference type="PROSITE" id="PS50043"/>
    </source>
</evidence>
<dbReference type="EMBL" id="CP081869">
    <property type="protein sequence ID" value="QZO02324.1"/>
    <property type="molecule type" value="Genomic_DNA"/>
</dbReference>
<evidence type="ECO:0000313" key="8">
    <source>
        <dbReference type="Proteomes" id="UP000825701"/>
    </source>
</evidence>
<reference evidence="7" key="1">
    <citation type="submission" date="2021-08" db="EMBL/GenBank/DDBJ databases">
        <authorList>
            <person name="Zhang H."/>
            <person name="Xu M."/>
            <person name="Yu Z."/>
            <person name="Yang L."/>
            <person name="Cai Y."/>
        </authorList>
    </citation>
    <scope>NUCLEOTIDE SEQUENCE</scope>
    <source>
        <strain evidence="7">CHL1</strain>
    </source>
</reference>
<dbReference type="PROSITE" id="PS50110">
    <property type="entry name" value="RESPONSE_REGULATORY"/>
    <property type="match status" value="1"/>
</dbReference>
<feature type="modified residue" description="4-aspartylphosphate" evidence="4">
    <location>
        <position position="48"/>
    </location>
</feature>
<keyword evidence="8" id="KW-1185">Reference proteome</keyword>
<feature type="domain" description="HTH luxR-type" evidence="5">
    <location>
        <begin position="129"/>
        <end position="194"/>
    </location>
</feature>
<dbReference type="PANTHER" id="PTHR44688">
    <property type="entry name" value="DNA-BINDING TRANSCRIPTIONAL ACTIVATOR DEVR_DOSR"/>
    <property type="match status" value="1"/>
</dbReference>
<evidence type="ECO:0000313" key="7">
    <source>
        <dbReference type="EMBL" id="QZO02324.1"/>
    </source>
</evidence>
<organism evidence="7 8">
    <name type="scientific">Chenggangzhangella methanolivorans</name>
    <dbReference type="NCBI Taxonomy" id="1437009"/>
    <lineage>
        <taxon>Bacteria</taxon>
        <taxon>Pseudomonadati</taxon>
        <taxon>Pseudomonadota</taxon>
        <taxon>Alphaproteobacteria</taxon>
        <taxon>Hyphomicrobiales</taxon>
        <taxon>Methylopilaceae</taxon>
        <taxon>Chenggangzhangella</taxon>
    </lineage>
</organism>
<keyword evidence="2" id="KW-0238">DNA-binding</keyword>
<dbReference type="GO" id="GO:0003677">
    <property type="term" value="F:DNA binding"/>
    <property type="evidence" value="ECO:0007669"/>
    <property type="project" value="UniProtKB-KW"/>
</dbReference>
<dbReference type="PROSITE" id="PS00622">
    <property type="entry name" value="HTH_LUXR_1"/>
    <property type="match status" value="1"/>
</dbReference>
<keyword evidence="1" id="KW-0805">Transcription regulation</keyword>
<dbReference type="Pfam" id="PF00072">
    <property type="entry name" value="Response_reg"/>
    <property type="match status" value="1"/>
</dbReference>
<evidence type="ECO:0000256" key="3">
    <source>
        <dbReference type="ARBA" id="ARBA00023163"/>
    </source>
</evidence>
<dbReference type="PRINTS" id="PR00038">
    <property type="entry name" value="HTHLUXR"/>
</dbReference>
<protein>
    <submittedName>
        <fullName evidence="7">Response regulator</fullName>
    </submittedName>
</protein>
<dbReference type="Pfam" id="PF00196">
    <property type="entry name" value="GerE"/>
    <property type="match status" value="1"/>
</dbReference>
<dbReference type="InterPro" id="IPR011006">
    <property type="entry name" value="CheY-like_superfamily"/>
</dbReference>
<feature type="domain" description="Response regulatory" evidence="6">
    <location>
        <begin position="1"/>
        <end position="113"/>
    </location>
</feature>
<dbReference type="PANTHER" id="PTHR44688:SF16">
    <property type="entry name" value="DNA-BINDING TRANSCRIPTIONAL ACTIVATOR DEVR_DOSR"/>
    <property type="match status" value="1"/>
</dbReference>
<dbReference type="InterPro" id="IPR036388">
    <property type="entry name" value="WH-like_DNA-bd_sf"/>
</dbReference>
<keyword evidence="4" id="KW-0597">Phosphoprotein</keyword>
<evidence type="ECO:0000259" key="6">
    <source>
        <dbReference type="PROSITE" id="PS50110"/>
    </source>
</evidence>
<evidence type="ECO:0000256" key="2">
    <source>
        <dbReference type="ARBA" id="ARBA00023125"/>
    </source>
</evidence>
<dbReference type="GO" id="GO:0000160">
    <property type="term" value="P:phosphorelay signal transduction system"/>
    <property type="evidence" value="ECO:0007669"/>
    <property type="project" value="InterPro"/>
</dbReference>
<gene>
    <name evidence="7" type="ORF">K6K41_10055</name>
</gene>
<dbReference type="SMART" id="SM00448">
    <property type="entry name" value="REC"/>
    <property type="match status" value="1"/>
</dbReference>